<dbReference type="KEGG" id="splu:LK06_014170"/>
<gene>
    <name evidence="1" type="ORF">LK07_15320</name>
</gene>
<dbReference type="EMBL" id="CP022433">
    <property type="protein sequence ID" value="ASN25167.1"/>
    <property type="molecule type" value="Genomic_DNA"/>
</dbReference>
<proteinExistence type="predicted"/>
<evidence type="ECO:0000313" key="2">
    <source>
        <dbReference type="Proteomes" id="UP000031501"/>
    </source>
</evidence>
<reference evidence="1 2" key="1">
    <citation type="submission" date="2017-07" db="EMBL/GenBank/DDBJ databases">
        <title>Genome sequence of Streptomyces pluripotens MUSC 137T.</title>
        <authorList>
            <person name="Ser H.-L."/>
            <person name="Lee L.-H."/>
        </authorList>
    </citation>
    <scope>NUCLEOTIDE SEQUENCE [LARGE SCALE GENOMIC DNA]</scope>
    <source>
        <strain evidence="1 2">MUSC 137</strain>
    </source>
</reference>
<accession>A0A221NYV8</accession>
<dbReference type="AlphaFoldDB" id="A0A221NYV8"/>
<sequence length="149" mass="16687">MIDIKSYLRTKSGSFVDVAEAGSPPADPSYVEGAIEMTINGVRILDRELWDYVDELWAYIGDMVLKLANEGEASTYFPDQPIRLSFKRLGGGLVLVSLTYDDVKRTVSVGERELVEALRRSGIEFFTRMKELLPENALGYDDALTRLTS</sequence>
<evidence type="ECO:0000313" key="1">
    <source>
        <dbReference type="EMBL" id="ASN25167.1"/>
    </source>
</evidence>
<dbReference type="STRING" id="1355015.LK06_014170"/>
<name>A0A221NYV8_9ACTN</name>
<organism evidence="1 2">
    <name type="scientific">Streptomyces pluripotens</name>
    <dbReference type="NCBI Taxonomy" id="1355015"/>
    <lineage>
        <taxon>Bacteria</taxon>
        <taxon>Bacillati</taxon>
        <taxon>Actinomycetota</taxon>
        <taxon>Actinomycetes</taxon>
        <taxon>Kitasatosporales</taxon>
        <taxon>Streptomycetaceae</taxon>
        <taxon>Streptomyces</taxon>
    </lineage>
</organism>
<protein>
    <submittedName>
        <fullName evidence="1">Uncharacterized protein</fullName>
    </submittedName>
</protein>
<keyword evidence="2" id="KW-1185">Reference proteome</keyword>
<dbReference type="Proteomes" id="UP000031501">
    <property type="component" value="Chromosome"/>
</dbReference>
<dbReference type="RefSeq" id="WP_052319059.1">
    <property type="nucleotide sequence ID" value="NZ_CP021080.1"/>
</dbReference>
<dbReference type="OrthoDB" id="2088102at2"/>